<dbReference type="PANTHER" id="PTHR13832">
    <property type="entry name" value="PROTEIN PHOSPHATASE 2C"/>
    <property type="match status" value="1"/>
</dbReference>
<feature type="compositionally biased region" description="Polar residues" evidence="6">
    <location>
        <begin position="1"/>
        <end position="14"/>
    </location>
</feature>
<dbReference type="InterPro" id="IPR036457">
    <property type="entry name" value="PPM-type-like_dom_sf"/>
</dbReference>
<reference evidence="8 9" key="1">
    <citation type="journal article" date="2021" name="Environ. Microbiol.">
        <title>Gene family expansions and transcriptome signatures uncover fungal adaptations to wood decay.</title>
        <authorList>
            <person name="Hage H."/>
            <person name="Miyauchi S."/>
            <person name="Viragh M."/>
            <person name="Drula E."/>
            <person name="Min B."/>
            <person name="Chaduli D."/>
            <person name="Navarro D."/>
            <person name="Favel A."/>
            <person name="Norest M."/>
            <person name="Lesage-Meessen L."/>
            <person name="Balint B."/>
            <person name="Merenyi Z."/>
            <person name="de Eugenio L."/>
            <person name="Morin E."/>
            <person name="Martinez A.T."/>
            <person name="Baldrian P."/>
            <person name="Stursova M."/>
            <person name="Martinez M.J."/>
            <person name="Novotny C."/>
            <person name="Magnuson J.K."/>
            <person name="Spatafora J.W."/>
            <person name="Maurice S."/>
            <person name="Pangilinan J."/>
            <person name="Andreopoulos W."/>
            <person name="LaButti K."/>
            <person name="Hundley H."/>
            <person name="Na H."/>
            <person name="Kuo A."/>
            <person name="Barry K."/>
            <person name="Lipzen A."/>
            <person name="Henrissat B."/>
            <person name="Riley R."/>
            <person name="Ahrendt S."/>
            <person name="Nagy L.G."/>
            <person name="Grigoriev I.V."/>
            <person name="Martin F."/>
            <person name="Rosso M.N."/>
        </authorList>
    </citation>
    <scope>NUCLEOTIDE SEQUENCE [LARGE SCALE GENOMIC DNA]</scope>
    <source>
        <strain evidence="8 9">CIRM-BRFM 1785</strain>
    </source>
</reference>
<dbReference type="PROSITE" id="PS01032">
    <property type="entry name" value="PPM_1"/>
    <property type="match status" value="1"/>
</dbReference>
<keyword evidence="9" id="KW-1185">Reference proteome</keyword>
<dbReference type="SMART" id="SM00332">
    <property type="entry name" value="PP2Cc"/>
    <property type="match status" value="1"/>
</dbReference>
<dbReference type="Gene3D" id="3.60.40.10">
    <property type="entry name" value="PPM-type phosphatase domain"/>
    <property type="match status" value="1"/>
</dbReference>
<sequence>MSPVSTNTNGTGNSAHHDSDAALPPSLSFKCAVTDSKGPRRSMEDAHAIVVPFAGVRGQAFFAIFDGHAGKQAAEWCGANFSTCFLEAIKRDPTATIPDAFNQTFHDVDGHLSQLSEESDGKMHAGCTAVTAFLRLEDADGKQSFLPPHFDPIDIALADMHLDDEASDGEAEGGHEKVSNRARIKQFFKPANHDQSSPPPSQASSANTNEKDNAWTLPRNATVRRVLYCANVGDARGVLCRAGRAVRLTYDHKGSDKQEAKRIMDAGGFVMSGRVNGVLAVTRSLGDSSMKEFVVGAPYTTETELSEEDEFLILACDGLWDVIDDQKACELVRSIADPRRAAEELLDYAYKNYSTDNVTVLVVRLRSPPEAMGTEQNGS</sequence>
<dbReference type="InterPro" id="IPR000222">
    <property type="entry name" value="PP2C_BS"/>
</dbReference>
<proteinExistence type="inferred from homology"/>
<dbReference type="RefSeq" id="XP_047781132.1">
    <property type="nucleotide sequence ID" value="XM_047923189.1"/>
</dbReference>
<accession>A0ABQ8KNP9</accession>
<feature type="region of interest" description="Disordered" evidence="6">
    <location>
        <begin position="189"/>
        <end position="216"/>
    </location>
</feature>
<name>A0ABQ8KNP9_9APHY</name>
<evidence type="ECO:0000256" key="6">
    <source>
        <dbReference type="SAM" id="MobiDB-lite"/>
    </source>
</evidence>
<dbReference type="InterPro" id="IPR001932">
    <property type="entry name" value="PPM-type_phosphatase-like_dom"/>
</dbReference>
<feature type="domain" description="PPM-type phosphatase" evidence="7">
    <location>
        <begin position="30"/>
        <end position="365"/>
    </location>
</feature>
<evidence type="ECO:0000256" key="4">
    <source>
        <dbReference type="ARBA" id="ARBA00022912"/>
    </source>
</evidence>
<keyword evidence="4 5" id="KW-0904">Protein phosphatase</keyword>
<dbReference type="PANTHER" id="PTHR13832:SF837">
    <property type="entry name" value="PROTEIN PHOSPHATASE 2C-LIKE DOMAIN-CONTAINING PROTEIN 1"/>
    <property type="match status" value="1"/>
</dbReference>
<evidence type="ECO:0000313" key="8">
    <source>
        <dbReference type="EMBL" id="KAH9839377.1"/>
    </source>
</evidence>
<evidence type="ECO:0000256" key="5">
    <source>
        <dbReference type="RuleBase" id="RU003465"/>
    </source>
</evidence>
<evidence type="ECO:0000256" key="1">
    <source>
        <dbReference type="ARBA" id="ARBA00006702"/>
    </source>
</evidence>
<dbReference type="SUPFAM" id="SSF81606">
    <property type="entry name" value="PP2C-like"/>
    <property type="match status" value="1"/>
</dbReference>
<dbReference type="EMBL" id="JADCUA010000006">
    <property type="protein sequence ID" value="KAH9839377.1"/>
    <property type="molecule type" value="Genomic_DNA"/>
</dbReference>
<dbReference type="Pfam" id="PF00481">
    <property type="entry name" value="PP2C"/>
    <property type="match status" value="2"/>
</dbReference>
<keyword evidence="3 5" id="KW-0378">Hydrolase</keyword>
<feature type="region of interest" description="Disordered" evidence="6">
    <location>
        <begin position="1"/>
        <end position="21"/>
    </location>
</feature>
<dbReference type="CDD" id="cd00143">
    <property type="entry name" value="PP2Cc"/>
    <property type="match status" value="1"/>
</dbReference>
<comment type="similarity">
    <text evidence="1 5">Belongs to the PP2C family.</text>
</comment>
<evidence type="ECO:0000259" key="7">
    <source>
        <dbReference type="PROSITE" id="PS51746"/>
    </source>
</evidence>
<dbReference type="Proteomes" id="UP000814176">
    <property type="component" value="Unassembled WGS sequence"/>
</dbReference>
<gene>
    <name evidence="8" type="ORF">C8Q71DRAFT_749179</name>
</gene>
<organism evidence="8 9">
    <name type="scientific">Rhodofomes roseus</name>
    <dbReference type="NCBI Taxonomy" id="34475"/>
    <lineage>
        <taxon>Eukaryota</taxon>
        <taxon>Fungi</taxon>
        <taxon>Dikarya</taxon>
        <taxon>Basidiomycota</taxon>
        <taxon>Agaricomycotina</taxon>
        <taxon>Agaricomycetes</taxon>
        <taxon>Polyporales</taxon>
        <taxon>Rhodofomes</taxon>
    </lineage>
</organism>
<dbReference type="InterPro" id="IPR015655">
    <property type="entry name" value="PP2C"/>
</dbReference>
<dbReference type="PROSITE" id="PS51746">
    <property type="entry name" value="PPM_2"/>
    <property type="match status" value="1"/>
</dbReference>
<keyword evidence="2" id="KW-0479">Metal-binding</keyword>
<protein>
    <submittedName>
        <fullName evidence="8">Protein serine/threonine phosphatase 2C</fullName>
    </submittedName>
</protein>
<comment type="caution">
    <text evidence="8">The sequence shown here is derived from an EMBL/GenBank/DDBJ whole genome shotgun (WGS) entry which is preliminary data.</text>
</comment>
<evidence type="ECO:0000256" key="3">
    <source>
        <dbReference type="ARBA" id="ARBA00022801"/>
    </source>
</evidence>
<evidence type="ECO:0000256" key="2">
    <source>
        <dbReference type="ARBA" id="ARBA00022723"/>
    </source>
</evidence>
<evidence type="ECO:0000313" key="9">
    <source>
        <dbReference type="Proteomes" id="UP000814176"/>
    </source>
</evidence>
<dbReference type="GeneID" id="72003921"/>